<evidence type="ECO:0000256" key="1">
    <source>
        <dbReference type="SAM" id="Phobius"/>
    </source>
</evidence>
<dbReference type="AlphaFoldDB" id="A0A1E8Q0W8"/>
<protein>
    <submittedName>
        <fullName evidence="2">Uncharacterized protein</fullName>
    </submittedName>
</protein>
<feature type="transmembrane region" description="Helical" evidence="1">
    <location>
        <begin position="29"/>
        <end position="47"/>
    </location>
</feature>
<feature type="transmembrane region" description="Helical" evidence="1">
    <location>
        <begin position="53"/>
        <end position="72"/>
    </location>
</feature>
<organism evidence="2 3">
    <name type="scientific">Mycolicibacterium grossiae</name>
    <dbReference type="NCBI Taxonomy" id="1552759"/>
    <lineage>
        <taxon>Bacteria</taxon>
        <taxon>Bacillati</taxon>
        <taxon>Actinomycetota</taxon>
        <taxon>Actinomycetes</taxon>
        <taxon>Mycobacteriales</taxon>
        <taxon>Mycobacteriaceae</taxon>
        <taxon>Mycolicibacterium</taxon>
    </lineage>
</organism>
<dbReference type="Proteomes" id="UP000178953">
    <property type="component" value="Unassembled WGS sequence"/>
</dbReference>
<comment type="caution">
    <text evidence="2">The sequence shown here is derived from an EMBL/GenBank/DDBJ whole genome shotgun (WGS) entry which is preliminary data.</text>
</comment>
<sequence>MQWYWWALLITCGYFVLFILIAKLTSKRGLRISVAATICAQILYLPFTDPPSSHVISLVAVFNLLALVWPLLVREAPPKPVTVE</sequence>
<feature type="transmembrane region" description="Helical" evidence="1">
    <location>
        <begin position="6"/>
        <end position="22"/>
    </location>
</feature>
<dbReference type="RefSeq" id="WP_070354630.1">
    <property type="nucleotide sequence ID" value="NZ_MCHX01000046.1"/>
</dbReference>
<keyword evidence="1" id="KW-0472">Membrane</keyword>
<name>A0A1E8Q0W8_9MYCO</name>
<evidence type="ECO:0000313" key="2">
    <source>
        <dbReference type="EMBL" id="OFJ52175.1"/>
    </source>
</evidence>
<keyword evidence="1" id="KW-0812">Transmembrane</keyword>
<keyword evidence="1" id="KW-1133">Transmembrane helix</keyword>
<keyword evidence="3" id="KW-1185">Reference proteome</keyword>
<gene>
    <name evidence="2" type="ORF">BEL07_19040</name>
</gene>
<proteinExistence type="predicted"/>
<evidence type="ECO:0000313" key="3">
    <source>
        <dbReference type="Proteomes" id="UP000178953"/>
    </source>
</evidence>
<dbReference type="EMBL" id="MCHX01000046">
    <property type="protein sequence ID" value="OFJ52175.1"/>
    <property type="molecule type" value="Genomic_DNA"/>
</dbReference>
<accession>A0A1E8Q0W8</accession>
<reference evidence="2 3" key="1">
    <citation type="submission" date="2016-09" db="EMBL/GenBank/DDBJ databases">
        <title>genome sequence of Mycobacterium sp. 739 SCH.</title>
        <authorList>
            <person name="Greninger A.L."/>
            <person name="Qin X."/>
            <person name="Jerome K."/>
            <person name="Vora S."/>
            <person name="Quinn K."/>
        </authorList>
    </citation>
    <scope>NUCLEOTIDE SEQUENCE [LARGE SCALE GENOMIC DNA]</scope>
    <source>
        <strain evidence="2 3">SCH</strain>
    </source>
</reference>